<evidence type="ECO:0000313" key="3">
    <source>
        <dbReference type="Proteomes" id="UP000549052"/>
    </source>
</evidence>
<organism evidence="2 3">
    <name type="scientific">Phyllobacterium myrsinacearum</name>
    <dbReference type="NCBI Taxonomy" id="28101"/>
    <lineage>
        <taxon>Bacteria</taxon>
        <taxon>Pseudomonadati</taxon>
        <taxon>Pseudomonadota</taxon>
        <taxon>Alphaproteobacteria</taxon>
        <taxon>Hyphomicrobiales</taxon>
        <taxon>Phyllobacteriaceae</taxon>
        <taxon>Phyllobacterium</taxon>
    </lineage>
</organism>
<evidence type="ECO:0000256" key="1">
    <source>
        <dbReference type="SAM" id="MobiDB-lite"/>
    </source>
</evidence>
<comment type="caution">
    <text evidence="2">The sequence shown here is derived from an EMBL/GenBank/DDBJ whole genome shotgun (WGS) entry which is preliminary data.</text>
</comment>
<accession>A0A839ENW2</accession>
<sequence length="120" mass="13423">MPDAPKGATKTSPVNPGELALPKKTQELVDRLDRSNLNVTEKLQKGENPFAGTLPFMRIVAHLLIKLDRPLTRQFVAAAFMTKFDWQQNTADAHARMAFQALEHIGAVREMNGTIQIKRT</sequence>
<reference evidence="2 3" key="1">
    <citation type="submission" date="2020-07" db="EMBL/GenBank/DDBJ databases">
        <title>Genomic Encyclopedia of Type Strains, Phase IV (KMG-V): Genome sequencing to study the core and pangenomes of soil and plant-associated prokaryotes.</title>
        <authorList>
            <person name="Whitman W."/>
        </authorList>
    </citation>
    <scope>NUCLEOTIDE SEQUENCE [LARGE SCALE GENOMIC DNA]</scope>
    <source>
        <strain evidence="2 3">AN3</strain>
    </source>
</reference>
<evidence type="ECO:0000313" key="2">
    <source>
        <dbReference type="EMBL" id="MBA8881771.1"/>
    </source>
</evidence>
<protein>
    <submittedName>
        <fullName evidence="2">Uncharacterized protein</fullName>
    </submittedName>
</protein>
<dbReference type="AlphaFoldDB" id="A0A839ENW2"/>
<feature type="region of interest" description="Disordered" evidence="1">
    <location>
        <begin position="1"/>
        <end position="26"/>
    </location>
</feature>
<keyword evidence="3" id="KW-1185">Reference proteome</keyword>
<dbReference type="RefSeq" id="WP_182552315.1">
    <property type="nucleotide sequence ID" value="NZ_JACGXN010000016.1"/>
</dbReference>
<dbReference type="Proteomes" id="UP000549052">
    <property type="component" value="Unassembled WGS sequence"/>
</dbReference>
<dbReference type="EMBL" id="JACGXN010000016">
    <property type="protein sequence ID" value="MBA8881771.1"/>
    <property type="molecule type" value="Genomic_DNA"/>
</dbReference>
<name>A0A839ENW2_9HYPH</name>
<gene>
    <name evidence="2" type="ORF">FHW16_005516</name>
</gene>
<proteinExistence type="predicted"/>